<evidence type="ECO:0000313" key="2">
    <source>
        <dbReference type="EMBL" id="BBO87503.1"/>
    </source>
</evidence>
<sequence>MSINVSIIDQRVRKLAEDLAAEFEERLNIKGDEVRQRSTAFVFLSVKTVLDLPAEEALDCITEGGNDFGIDALHVGDVEDGEFVVTLFQGKYKKKLTGDSNFPQSGVEKVIQAIKFLFDPDSGFTTNPQLTLLIEEIRSLVRDGYIPRVRVVLCNNGLKWSDAAQQLIEGTGLPDDQIGWEHVNHDELVRLLQAAKQVDDTLRLAGKAIIEDLDYCRVLIGKIPVREIEVLFNRHGDLLLERNVRRFLGLQGNRVNQGINHTLRAAAERENFYFYNNGITLLCRKFTYNALQGENYQVRAEGLQIINGGQTCKTIQRTLAELAGADANMEKAFVLIRLYQLPSESADLIRSITFATNSQNPIDLRDLRSNDYKQKNLETAIDDLGFVYHRHRSEASLGTRDISSAIAAVAVLSVWRERPHQAKFYGREHFGKLYDTIFTDNLNGAQAIIATLLFRFAENKRRRPPDGTPDFVAYASCFLAMLMGRFLLSDLGISLYQLDHRKFNNAKSIVDQNNEVYYQRAVQMIGDAIPRLYGNQHVSLQRLAATFRRGDLLEALAQGEGGA</sequence>
<keyword evidence="3" id="KW-1185">Reference proteome</keyword>
<dbReference type="EMBL" id="AP021879">
    <property type="protein sequence ID" value="BBO87503.1"/>
    <property type="molecule type" value="Genomic_DNA"/>
</dbReference>
<organism evidence="2 3">
    <name type="scientific">Desulfosarcina ovata subsp. ovata</name>
    <dbReference type="NCBI Taxonomy" id="2752305"/>
    <lineage>
        <taxon>Bacteria</taxon>
        <taxon>Pseudomonadati</taxon>
        <taxon>Thermodesulfobacteriota</taxon>
        <taxon>Desulfobacteria</taxon>
        <taxon>Desulfobacterales</taxon>
        <taxon>Desulfosarcinaceae</taxon>
        <taxon>Desulfosarcina</taxon>
    </lineage>
</organism>
<gene>
    <name evidence="2" type="ORF">DSCOOX_06830</name>
</gene>
<accession>A0A5K8A4J6</accession>
<dbReference type="RefSeq" id="WP_155308953.1">
    <property type="nucleotide sequence ID" value="NZ_AP021879.1"/>
</dbReference>
<protein>
    <recommendedName>
        <fullName evidence="1">Abortive phage infection protein C-terminal domain-containing protein</fullName>
    </recommendedName>
</protein>
<dbReference type="InterPro" id="IPR018891">
    <property type="entry name" value="AIPR_C"/>
</dbReference>
<dbReference type="Proteomes" id="UP000422108">
    <property type="component" value="Chromosome"/>
</dbReference>
<reference evidence="2 3" key="1">
    <citation type="submission" date="2019-11" db="EMBL/GenBank/DDBJ databases">
        <title>Comparative genomics of hydrocarbon-degrading Desulfosarcina strains.</title>
        <authorList>
            <person name="Watanabe M."/>
            <person name="Kojima H."/>
            <person name="Fukui M."/>
        </authorList>
    </citation>
    <scope>NUCLEOTIDE SEQUENCE [LARGE SCALE GENOMIC DNA]</scope>
    <source>
        <strain evidence="3">oXyS1</strain>
    </source>
</reference>
<proteinExistence type="predicted"/>
<dbReference type="Pfam" id="PF10592">
    <property type="entry name" value="AIPR"/>
    <property type="match status" value="1"/>
</dbReference>
<evidence type="ECO:0000259" key="1">
    <source>
        <dbReference type="Pfam" id="PF10592"/>
    </source>
</evidence>
<name>A0A5K8A4J6_9BACT</name>
<dbReference type="AlphaFoldDB" id="A0A5K8A4J6"/>
<feature type="domain" description="Abortive phage infection protein C-terminal" evidence="1">
    <location>
        <begin position="240"/>
        <end position="512"/>
    </location>
</feature>
<evidence type="ECO:0000313" key="3">
    <source>
        <dbReference type="Proteomes" id="UP000422108"/>
    </source>
</evidence>